<reference evidence="1" key="1">
    <citation type="submission" date="2023-03" db="EMBL/GenBank/DDBJ databases">
        <title>Massive genome expansion in bonnet fungi (Mycena s.s.) driven by repeated elements and novel gene families across ecological guilds.</title>
        <authorList>
            <consortium name="Lawrence Berkeley National Laboratory"/>
            <person name="Harder C.B."/>
            <person name="Miyauchi S."/>
            <person name="Viragh M."/>
            <person name="Kuo A."/>
            <person name="Thoen E."/>
            <person name="Andreopoulos B."/>
            <person name="Lu D."/>
            <person name="Skrede I."/>
            <person name="Drula E."/>
            <person name="Henrissat B."/>
            <person name="Morin E."/>
            <person name="Kohler A."/>
            <person name="Barry K."/>
            <person name="LaButti K."/>
            <person name="Morin E."/>
            <person name="Salamov A."/>
            <person name="Lipzen A."/>
            <person name="Mereny Z."/>
            <person name="Hegedus B."/>
            <person name="Baldrian P."/>
            <person name="Stursova M."/>
            <person name="Weitz H."/>
            <person name="Taylor A."/>
            <person name="Grigoriev I.V."/>
            <person name="Nagy L.G."/>
            <person name="Martin F."/>
            <person name="Kauserud H."/>
        </authorList>
    </citation>
    <scope>NUCLEOTIDE SEQUENCE</scope>
    <source>
        <strain evidence="1">CBHHK002</strain>
    </source>
</reference>
<comment type="caution">
    <text evidence="1">The sequence shown here is derived from an EMBL/GenBank/DDBJ whole genome shotgun (WGS) entry which is preliminary data.</text>
</comment>
<gene>
    <name evidence="1" type="ORF">DFH08DRAFT_875196</name>
</gene>
<proteinExistence type="predicted"/>
<protein>
    <submittedName>
        <fullName evidence="1">Uncharacterized protein</fullName>
    </submittedName>
</protein>
<organism evidence="1 2">
    <name type="scientific">Mycena albidolilacea</name>
    <dbReference type="NCBI Taxonomy" id="1033008"/>
    <lineage>
        <taxon>Eukaryota</taxon>
        <taxon>Fungi</taxon>
        <taxon>Dikarya</taxon>
        <taxon>Basidiomycota</taxon>
        <taxon>Agaricomycotina</taxon>
        <taxon>Agaricomycetes</taxon>
        <taxon>Agaricomycetidae</taxon>
        <taxon>Agaricales</taxon>
        <taxon>Marasmiineae</taxon>
        <taxon>Mycenaceae</taxon>
        <taxon>Mycena</taxon>
    </lineage>
</organism>
<evidence type="ECO:0000313" key="2">
    <source>
        <dbReference type="Proteomes" id="UP001218218"/>
    </source>
</evidence>
<dbReference type="Proteomes" id="UP001218218">
    <property type="component" value="Unassembled WGS sequence"/>
</dbReference>
<accession>A0AAD7ENI9</accession>
<keyword evidence="2" id="KW-1185">Reference proteome</keyword>
<sequence length="185" mass="19326">MSRFFPHASYAEDQPLAKTILTTHVLTRALTTGSLIGTGVFSAQAALARFRTPAQPASAAAEALPKAATAAVKFDTARLLRTTGTSSLVTLGLISLALAGRMYGREEIEWKDRSWRVLENQGQLETDDWALGGVLAGVGVAAGRVGVGALGWRGALGGAGLGSVAGMFGYLGWRYGVKGGFEEKQ</sequence>
<dbReference type="AlphaFoldDB" id="A0AAD7ENI9"/>
<evidence type="ECO:0000313" key="1">
    <source>
        <dbReference type="EMBL" id="KAJ7340764.1"/>
    </source>
</evidence>
<name>A0AAD7ENI9_9AGAR</name>
<dbReference type="EMBL" id="JARIHO010000026">
    <property type="protein sequence ID" value="KAJ7340764.1"/>
    <property type="molecule type" value="Genomic_DNA"/>
</dbReference>